<dbReference type="InterPro" id="IPR027417">
    <property type="entry name" value="P-loop_NTPase"/>
</dbReference>
<dbReference type="PANTHER" id="PTHR10039">
    <property type="entry name" value="AMELOGENIN"/>
    <property type="match status" value="1"/>
</dbReference>
<name>A0A9P6BXU5_9AGAR</name>
<dbReference type="OrthoDB" id="5967843at2759"/>
<dbReference type="Pfam" id="PF24883">
    <property type="entry name" value="NPHP3_N"/>
    <property type="match status" value="1"/>
</dbReference>
<proteinExistence type="predicted"/>
<dbReference type="SUPFAM" id="SSF52540">
    <property type="entry name" value="P-loop containing nucleoside triphosphate hydrolases"/>
    <property type="match status" value="1"/>
</dbReference>
<dbReference type="PANTHER" id="PTHR10039:SF17">
    <property type="entry name" value="FUNGAL STAND N-TERMINAL GOODBYE DOMAIN-CONTAINING PROTEIN-RELATED"/>
    <property type="match status" value="1"/>
</dbReference>
<evidence type="ECO:0000256" key="2">
    <source>
        <dbReference type="SAM" id="MobiDB-lite"/>
    </source>
</evidence>
<dbReference type="InterPro" id="IPR056884">
    <property type="entry name" value="NPHP3-like_N"/>
</dbReference>
<keyword evidence="1" id="KW-0677">Repeat</keyword>
<organism evidence="4 5">
    <name type="scientific">Macrolepiota fuliginosa MF-IS2</name>
    <dbReference type="NCBI Taxonomy" id="1400762"/>
    <lineage>
        <taxon>Eukaryota</taxon>
        <taxon>Fungi</taxon>
        <taxon>Dikarya</taxon>
        <taxon>Basidiomycota</taxon>
        <taxon>Agaricomycotina</taxon>
        <taxon>Agaricomycetes</taxon>
        <taxon>Agaricomycetidae</taxon>
        <taxon>Agaricales</taxon>
        <taxon>Agaricineae</taxon>
        <taxon>Agaricaceae</taxon>
        <taxon>Macrolepiota</taxon>
    </lineage>
</organism>
<evidence type="ECO:0000313" key="4">
    <source>
        <dbReference type="EMBL" id="KAF9442044.1"/>
    </source>
</evidence>
<dbReference type="Proteomes" id="UP000807342">
    <property type="component" value="Unassembled WGS sequence"/>
</dbReference>
<keyword evidence="5" id="KW-1185">Reference proteome</keyword>
<protein>
    <recommendedName>
        <fullName evidence="3">Nephrocystin 3-like N-terminal domain-containing protein</fullName>
    </recommendedName>
</protein>
<dbReference type="Gene3D" id="3.40.50.300">
    <property type="entry name" value="P-loop containing nucleotide triphosphate hydrolases"/>
    <property type="match status" value="1"/>
</dbReference>
<evidence type="ECO:0000256" key="1">
    <source>
        <dbReference type="ARBA" id="ARBA00022737"/>
    </source>
</evidence>
<accession>A0A9P6BXU5</accession>
<feature type="region of interest" description="Disordered" evidence="2">
    <location>
        <begin position="1"/>
        <end position="47"/>
    </location>
</feature>
<feature type="domain" description="Nephrocystin 3-like N-terminal" evidence="3">
    <location>
        <begin position="250"/>
        <end position="409"/>
    </location>
</feature>
<evidence type="ECO:0000313" key="5">
    <source>
        <dbReference type="Proteomes" id="UP000807342"/>
    </source>
</evidence>
<reference evidence="4" key="1">
    <citation type="submission" date="2020-11" db="EMBL/GenBank/DDBJ databases">
        <authorList>
            <consortium name="DOE Joint Genome Institute"/>
            <person name="Ahrendt S."/>
            <person name="Riley R."/>
            <person name="Andreopoulos W."/>
            <person name="Labutti K."/>
            <person name="Pangilinan J."/>
            <person name="Ruiz-Duenas F.J."/>
            <person name="Barrasa J.M."/>
            <person name="Sanchez-Garcia M."/>
            <person name="Camarero S."/>
            <person name="Miyauchi S."/>
            <person name="Serrano A."/>
            <person name="Linde D."/>
            <person name="Babiker R."/>
            <person name="Drula E."/>
            <person name="Ayuso-Fernandez I."/>
            <person name="Pacheco R."/>
            <person name="Padilla G."/>
            <person name="Ferreira P."/>
            <person name="Barriuso J."/>
            <person name="Kellner H."/>
            <person name="Castanera R."/>
            <person name="Alfaro M."/>
            <person name="Ramirez L."/>
            <person name="Pisabarro A.G."/>
            <person name="Kuo A."/>
            <person name="Tritt A."/>
            <person name="Lipzen A."/>
            <person name="He G."/>
            <person name="Yan M."/>
            <person name="Ng V."/>
            <person name="Cullen D."/>
            <person name="Martin F."/>
            <person name="Rosso M.-N."/>
            <person name="Henrissat B."/>
            <person name="Hibbett D."/>
            <person name="Martinez A.T."/>
            <person name="Grigoriev I.V."/>
        </authorList>
    </citation>
    <scope>NUCLEOTIDE SEQUENCE</scope>
    <source>
        <strain evidence="4">MF-IS2</strain>
    </source>
</reference>
<gene>
    <name evidence="4" type="ORF">P691DRAFT_714725</name>
</gene>
<sequence length="810" mass="91065">MPSFLGRLSRNARAPSLEPAGSSVDDGAAAGPVEWHNPNTGHEAKPSFRTEIKRLFKGDAKTETGRFNANQDRHPNMDPLLQPSLVADSTFDTGGPHNSKRSRSVRSGSSADDLLIAGPPIGVDQLRGAENARFPGSRPASYSKEGAKLVDKRNNVAVHVDRRSECMLGPLQAMVESRSGVGFLANANNVVVNQPTMIDQSRTTHVVNNLIHGKTVLEILYQAMTKGADVDSSVRWPQPKCYPGTRITLTAEIHDWFLHDIRKRDFLWLSGPAGVGKSAVAQTVAEFAIEKGVLGATYFFSRPNKRFKYNEVFITLAYQLTIRFPGYRPLVTAKLAAEPDLLEKTPRVQFRKLIVEPLLLLSHERKHVIILDGLDECDGEDAQLEIIELINNLLHPSTTLPIIWMICSRPESHLKRIFARTDYAIQCWKEFLPIDSEESRSDTETFIRGRFKEIHQRYGECVEEGADGSWPRGPAIEQIVEKTSGLFVFADTLLKYIEDSETHDPDERLGEVLAFLRHSHLTGSRHPMHDLDLFYTRILSNIPRNHWSVTRQILVASTFTSPGGRRLAVQPMCNLLGITRARFYVVMRQLHSVINIPEPSDATETPLHFFHTTFLDYLTDINRAGRFFIGKLVTTYDITMVAGLREFVSSGLRCLGSTAGLSQVEVHEDKVRGNQEVSRSLKTALSWPSEDAHTNWERAAAAVMDVDRYFFEFICILLKHSELDDQVLSVLRGWDFNILAFVGTRLVYSPLKHLNILQKSSLIRTQGISEWDQTLLSKVAVRYPNMNPFVSLNCSIGYMIHLVMLRSIGF</sequence>
<evidence type="ECO:0000259" key="3">
    <source>
        <dbReference type="Pfam" id="PF24883"/>
    </source>
</evidence>
<feature type="region of interest" description="Disordered" evidence="2">
    <location>
        <begin position="65"/>
        <end position="113"/>
    </location>
</feature>
<feature type="compositionally biased region" description="Low complexity" evidence="2">
    <location>
        <begin position="20"/>
        <end position="31"/>
    </location>
</feature>
<comment type="caution">
    <text evidence="4">The sequence shown here is derived from an EMBL/GenBank/DDBJ whole genome shotgun (WGS) entry which is preliminary data.</text>
</comment>
<dbReference type="AlphaFoldDB" id="A0A9P6BXU5"/>
<dbReference type="EMBL" id="MU151718">
    <property type="protein sequence ID" value="KAF9442044.1"/>
    <property type="molecule type" value="Genomic_DNA"/>
</dbReference>